<dbReference type="AlphaFoldDB" id="A0A0F9DW47"/>
<dbReference type="EMBL" id="LAZR01027317">
    <property type="protein sequence ID" value="KKL66083.1"/>
    <property type="molecule type" value="Genomic_DNA"/>
</dbReference>
<feature type="non-terminal residue" evidence="1">
    <location>
        <position position="1"/>
    </location>
</feature>
<gene>
    <name evidence="1" type="ORF">LCGC14_2148530</name>
</gene>
<reference evidence="1" key="1">
    <citation type="journal article" date="2015" name="Nature">
        <title>Complex archaea that bridge the gap between prokaryotes and eukaryotes.</title>
        <authorList>
            <person name="Spang A."/>
            <person name="Saw J.H."/>
            <person name="Jorgensen S.L."/>
            <person name="Zaremba-Niedzwiedzka K."/>
            <person name="Martijn J."/>
            <person name="Lind A.E."/>
            <person name="van Eijk R."/>
            <person name="Schleper C."/>
            <person name="Guy L."/>
            <person name="Ettema T.J."/>
        </authorList>
    </citation>
    <scope>NUCLEOTIDE SEQUENCE</scope>
</reference>
<accession>A0A0F9DW47</accession>
<proteinExistence type="predicted"/>
<evidence type="ECO:0000313" key="1">
    <source>
        <dbReference type="EMBL" id="KKL66083.1"/>
    </source>
</evidence>
<organism evidence="1">
    <name type="scientific">marine sediment metagenome</name>
    <dbReference type="NCBI Taxonomy" id="412755"/>
    <lineage>
        <taxon>unclassified sequences</taxon>
        <taxon>metagenomes</taxon>
        <taxon>ecological metagenomes</taxon>
    </lineage>
</organism>
<feature type="non-terminal residue" evidence="1">
    <location>
        <position position="651"/>
    </location>
</feature>
<sequence length="651" mass="69667">GLEDVIPKEGISAENYKGVIKAALKKMNIKNVFKEMNQTLVQGYARSLEESGMSQKDIKAKIKEKLKGKGGKAPAGIPLDETIGTSFKPWLATRKTFQDKMKRTKPAGQLKELKSFLPKELISHVSKVMDIEDIDIDRESLVEATGIEGFAANLRKSLMAVRNRLGDKLEVAKMPAGVAGRYVEGAEGEAGGKGRIQASSKVMDQLTQGLEILSQMEAGTFVGTAAEAMESIRGIEKFLDFISHERVHQLGAGKGASQIASVVGSLASPRGALGKQSEKIKARMIENLPGVRRLAGRVEEYKTKAEEDPEKIRRAKIGGKEERGTATEIAAKLGDQLNTLIAEELLAYAAQGRLEDAVGDLDLGEKAMGFIENRLKELAAKDKEVLAVAQAAGRNISSSALEGLMAGLEGEGVGRGGVKGRVGSRQIGGTILPGQTGVDQEAQNNLAALERVVTEASTVPGFKIGQVDPMAAAEGRLALTGAEPIRSRFAEETEQVERVNELISKAGTTGITKDEQKEIEATAKMFKKDKSDEAGWDMYQKAIRQMHAAKATFLINEARGIEAEMEGLFKAGEAGGPKFRSLGEKLNTKIKNVQTFLLETTQKLGTTPNLAMAKGGPTDAAMAAGIVPMEQVFESAVKRARGRGKGPDAEA</sequence>
<comment type="caution">
    <text evidence="1">The sequence shown here is derived from an EMBL/GenBank/DDBJ whole genome shotgun (WGS) entry which is preliminary data.</text>
</comment>
<name>A0A0F9DW47_9ZZZZ</name>
<protein>
    <submittedName>
        <fullName evidence="1">Uncharacterized protein</fullName>
    </submittedName>
</protein>